<dbReference type="GO" id="GO:0006897">
    <property type="term" value="P:endocytosis"/>
    <property type="evidence" value="ECO:0007669"/>
    <property type="project" value="UniProtKB-KW"/>
</dbReference>
<comment type="similarity">
    <text evidence="3">Belongs to the GAPVD1 family.</text>
</comment>
<evidence type="ECO:0000313" key="13">
    <source>
        <dbReference type="WBParaSite" id="nRc.2.0.1.t40756-RA"/>
    </source>
</evidence>
<dbReference type="GO" id="GO:0005085">
    <property type="term" value="F:guanyl-nucleotide exchange factor activity"/>
    <property type="evidence" value="ECO:0007669"/>
    <property type="project" value="UniProtKB-KW"/>
</dbReference>
<dbReference type="FunFam" id="1.20.1050.80:FF:000001">
    <property type="entry name" value="GTPase-activating protein and VPS9 domain-containing protein 1 isoform X1"/>
    <property type="match status" value="1"/>
</dbReference>
<dbReference type="GO" id="GO:0031267">
    <property type="term" value="F:small GTPase binding"/>
    <property type="evidence" value="ECO:0007669"/>
    <property type="project" value="TreeGrafter"/>
</dbReference>
<comment type="function">
    <text evidence="8">Acts both as a GTPase-activating protein (GAP) and a guanine nucleotide exchange factor (GEF), and participates in endocytosis. Acts by regulating the activation of rab-5 by exchanging bound GDP for free GTP at clathrin coated pits.</text>
</comment>
<keyword evidence="12" id="KW-1185">Reference proteome</keyword>
<dbReference type="WBParaSite" id="nRc.2.0.1.t40756-RA">
    <property type="protein sequence ID" value="nRc.2.0.1.t40756-RA"/>
    <property type="gene ID" value="nRc.2.0.1.g40756"/>
</dbReference>
<dbReference type="SUPFAM" id="SSF109993">
    <property type="entry name" value="VPS9 domain"/>
    <property type="match status" value="1"/>
</dbReference>
<name>A0A915KPT8_ROMCU</name>
<dbReference type="PANTHER" id="PTHR23101:SF25">
    <property type="entry name" value="GTPASE-ACTIVATING PROTEIN AND VPS9 DOMAIN-CONTAINING PROTEIN 1"/>
    <property type="match status" value="1"/>
</dbReference>
<keyword evidence="6" id="KW-0344">Guanine-nucleotide releasing factor</keyword>
<dbReference type="Pfam" id="PF18151">
    <property type="entry name" value="DUF5601"/>
    <property type="match status" value="1"/>
</dbReference>
<dbReference type="Gene3D" id="1.20.1050.80">
    <property type="entry name" value="VPS9 domain"/>
    <property type="match status" value="1"/>
</dbReference>
<keyword evidence="5" id="KW-0254">Endocytosis</keyword>
<protein>
    <recommendedName>
        <fullName evidence="10">Receptor-mediated endocytosis protein 6</fullName>
    </recommendedName>
</protein>
<dbReference type="Gene3D" id="1.10.246.120">
    <property type="match status" value="1"/>
</dbReference>
<dbReference type="AlphaFoldDB" id="A0A915KPT8"/>
<dbReference type="GO" id="GO:0051049">
    <property type="term" value="P:regulation of transport"/>
    <property type="evidence" value="ECO:0007669"/>
    <property type="project" value="UniProtKB-ARBA"/>
</dbReference>
<comment type="subunit">
    <text evidence="9">Interacts with GDP-bound rab-5. Interacts with alpha-adaptin.</text>
</comment>
<dbReference type="PROSITE" id="PS51205">
    <property type="entry name" value="VPS9"/>
    <property type="match status" value="1"/>
</dbReference>
<keyword evidence="4" id="KW-0343">GTPase activation</keyword>
<feature type="domain" description="VPS9" evidence="11">
    <location>
        <begin position="655"/>
        <end position="796"/>
    </location>
</feature>
<evidence type="ECO:0000256" key="2">
    <source>
        <dbReference type="ARBA" id="ARBA00004170"/>
    </source>
</evidence>
<dbReference type="SMART" id="SM00167">
    <property type="entry name" value="VPS9"/>
    <property type="match status" value="1"/>
</dbReference>
<proteinExistence type="inferred from homology"/>
<dbReference type="Pfam" id="PF02204">
    <property type="entry name" value="VPS9"/>
    <property type="match status" value="1"/>
</dbReference>
<dbReference type="GO" id="GO:0030136">
    <property type="term" value="C:clathrin-coated vesicle"/>
    <property type="evidence" value="ECO:0007669"/>
    <property type="project" value="UniProtKB-SubCell"/>
</dbReference>
<reference evidence="13" key="1">
    <citation type="submission" date="2022-11" db="UniProtKB">
        <authorList>
            <consortium name="WormBaseParasite"/>
        </authorList>
    </citation>
    <scope>IDENTIFICATION</scope>
</reference>
<dbReference type="GO" id="GO:0005829">
    <property type="term" value="C:cytosol"/>
    <property type="evidence" value="ECO:0007669"/>
    <property type="project" value="TreeGrafter"/>
</dbReference>
<accession>A0A915KPT8</accession>
<evidence type="ECO:0000256" key="8">
    <source>
        <dbReference type="ARBA" id="ARBA00057996"/>
    </source>
</evidence>
<dbReference type="InterPro" id="IPR041545">
    <property type="entry name" value="DUF5601"/>
</dbReference>
<evidence type="ECO:0000256" key="10">
    <source>
        <dbReference type="ARBA" id="ARBA00074067"/>
    </source>
</evidence>
<evidence type="ECO:0000256" key="7">
    <source>
        <dbReference type="ARBA" id="ARBA00023136"/>
    </source>
</evidence>
<dbReference type="GO" id="GO:0016020">
    <property type="term" value="C:membrane"/>
    <property type="evidence" value="ECO:0007669"/>
    <property type="project" value="UniProtKB-SubCell"/>
</dbReference>
<sequence>MQMAQQQQQQGVVLPDLVPGQIPEIPRLDLIAEEVIVPVTRSVGPILHTTASVTSSVPASGARAVAAFLESYGAPCDRSDTWSVDATASDSDADALRTDDRMKEFDEVAGGLGPGGSSIIPNNIAVSYGSSSVVSDVASVPSSTAKVDERRHSMAAFPGLTISPAEASDSSAAGRSTPVAIVTQKCDVRRCESLIPSMSGVGLSLANVQSTTSFGSQFRGGASSSNWSEMSTVGSFSQQSVTFSDDSSDAHCGNSGICSTDQLLNDSIEEKSPSTMANATTNFENHSLFKDEGSPNRFDISENTTGVTENMSMESSPRRRKSDTVDNKEIAIHKRSLNKQSVFSPANAKPLFIPNSSRTFDHIFDKDDKRRNFLKTFKLSNLKSKVKRSTTDHFLSSASHNNYEDSRNAGDVSVLVSSLPRATSLEFNSSSQFLSGETGDQILAKYRRKVQMNVDQINTESINPYYDPSNVTGCQAFLDVKRKLRLVLSSINVGTLAMGLNVLPSFNLSSLKNAKETELVQFLNVLLAEALNTSDKILSSQLREVLRCLSLFEAKGEKTLNREWLIEFCARLYLDQNCERQLKEFTDAFRALEVQDERTDFVERFLTSLHKKMMRDEMWHGAAEDQLKYAKLSVERYVMALIYACAFYPNGEADMSRDNVFFEAIKRLSSLLTPSYKGLQIPVELHGECPWPLAQAEISIINAYKTPRDRLGCVLRCCETIINLLRVSRMGKTPSADDIVPVLVFVLVKANPPALLSTVQYINGFYGRRLQGEEAYWWTQFCAAVEFIKVMVNTKE</sequence>
<keyword evidence="7" id="KW-0472">Membrane</keyword>
<evidence type="ECO:0000256" key="5">
    <source>
        <dbReference type="ARBA" id="ARBA00022583"/>
    </source>
</evidence>
<comment type="subcellular location">
    <subcellularLocation>
        <location evidence="1">Cytoplasmic vesicle</location>
        <location evidence="1">Clathrin-coated vesicle</location>
    </subcellularLocation>
    <subcellularLocation>
        <location evidence="2">Membrane</location>
        <topology evidence="2">Peripheral membrane protein</topology>
    </subcellularLocation>
</comment>
<evidence type="ECO:0000259" key="11">
    <source>
        <dbReference type="PROSITE" id="PS51205"/>
    </source>
</evidence>
<evidence type="ECO:0000256" key="9">
    <source>
        <dbReference type="ARBA" id="ARBA00065347"/>
    </source>
</evidence>
<dbReference type="InterPro" id="IPR045046">
    <property type="entry name" value="Vps9-like"/>
</dbReference>
<evidence type="ECO:0000256" key="6">
    <source>
        <dbReference type="ARBA" id="ARBA00022658"/>
    </source>
</evidence>
<organism evidence="12 13">
    <name type="scientific">Romanomermis culicivorax</name>
    <name type="common">Nematode worm</name>
    <dbReference type="NCBI Taxonomy" id="13658"/>
    <lineage>
        <taxon>Eukaryota</taxon>
        <taxon>Metazoa</taxon>
        <taxon>Ecdysozoa</taxon>
        <taxon>Nematoda</taxon>
        <taxon>Enoplea</taxon>
        <taxon>Dorylaimia</taxon>
        <taxon>Mermithida</taxon>
        <taxon>Mermithoidea</taxon>
        <taxon>Mermithidae</taxon>
        <taxon>Romanomermis</taxon>
    </lineage>
</organism>
<dbReference type="InterPro" id="IPR003123">
    <property type="entry name" value="VPS9"/>
</dbReference>
<dbReference type="GO" id="GO:0030139">
    <property type="term" value="C:endocytic vesicle"/>
    <property type="evidence" value="ECO:0007669"/>
    <property type="project" value="TreeGrafter"/>
</dbReference>
<evidence type="ECO:0000256" key="3">
    <source>
        <dbReference type="ARBA" id="ARBA00008489"/>
    </source>
</evidence>
<evidence type="ECO:0000256" key="4">
    <source>
        <dbReference type="ARBA" id="ARBA00022468"/>
    </source>
</evidence>
<dbReference type="Proteomes" id="UP000887565">
    <property type="component" value="Unplaced"/>
</dbReference>
<dbReference type="GO" id="GO:0005096">
    <property type="term" value="F:GTPase activator activity"/>
    <property type="evidence" value="ECO:0007669"/>
    <property type="project" value="UniProtKB-KW"/>
</dbReference>
<dbReference type="PANTHER" id="PTHR23101">
    <property type="entry name" value="RAB GDP/GTP EXCHANGE FACTOR"/>
    <property type="match status" value="1"/>
</dbReference>
<evidence type="ECO:0000256" key="1">
    <source>
        <dbReference type="ARBA" id="ARBA00004132"/>
    </source>
</evidence>
<dbReference type="InterPro" id="IPR037191">
    <property type="entry name" value="VPS9_dom_sf"/>
</dbReference>
<evidence type="ECO:0000313" key="12">
    <source>
        <dbReference type="Proteomes" id="UP000887565"/>
    </source>
</evidence>